<evidence type="ECO:0000256" key="1">
    <source>
        <dbReference type="ARBA" id="ARBA00022448"/>
    </source>
</evidence>
<proteinExistence type="predicted"/>
<dbReference type="EMBL" id="CP043451">
    <property type="protein sequence ID" value="QEM05084.1"/>
    <property type="molecule type" value="Genomic_DNA"/>
</dbReference>
<gene>
    <name evidence="5" type="ORF">DIU31_016760</name>
    <name evidence="6" type="ORF">J3L21_10730</name>
</gene>
<dbReference type="InterPro" id="IPR012292">
    <property type="entry name" value="Globin/Proto"/>
</dbReference>
<dbReference type="AlphaFoldDB" id="A0AAE6JG70"/>
<dbReference type="CDD" id="cd08916">
    <property type="entry name" value="TrHb3_P"/>
    <property type="match status" value="1"/>
</dbReference>
<evidence type="ECO:0000256" key="3">
    <source>
        <dbReference type="ARBA" id="ARBA00022723"/>
    </source>
</evidence>
<dbReference type="RefSeq" id="WP_112658404.1">
    <property type="nucleotide sequence ID" value="NZ_CP043451.1"/>
</dbReference>
<dbReference type="InterPro" id="IPR009050">
    <property type="entry name" value="Globin-like_sf"/>
</dbReference>
<accession>A0AAE6JG70</accession>
<keyword evidence="4" id="KW-0408">Iron</keyword>
<evidence type="ECO:0000313" key="5">
    <source>
        <dbReference type="EMBL" id="QEM05084.1"/>
    </source>
</evidence>
<keyword evidence="8" id="KW-1185">Reference proteome</keyword>
<evidence type="ECO:0000313" key="8">
    <source>
        <dbReference type="Proteomes" id="UP000663940"/>
    </source>
</evidence>
<evidence type="ECO:0000256" key="4">
    <source>
        <dbReference type="ARBA" id="ARBA00023004"/>
    </source>
</evidence>
<evidence type="ECO:0000313" key="6">
    <source>
        <dbReference type="EMBL" id="QTE52395.1"/>
    </source>
</evidence>
<dbReference type="Gene3D" id="1.10.490.10">
    <property type="entry name" value="Globins"/>
    <property type="match status" value="1"/>
</dbReference>
<dbReference type="InterPro" id="IPR001486">
    <property type="entry name" value="Hemoglobin_trunc"/>
</dbReference>
<dbReference type="Proteomes" id="UP000663940">
    <property type="component" value="Chromosome"/>
</dbReference>
<dbReference type="Pfam" id="PF01152">
    <property type="entry name" value="Bac_globin"/>
    <property type="match status" value="1"/>
</dbReference>
<sequence length="128" mass="14370">MNDIQDITSIKQLVDEFYTRVRLDGLLGPIFAEVIKDDWQPHLDKMYAFWNAALFGVPGFKGNPFARHAPLPIGNAHFDRWLDLFKETVDAHFAGPMANDAKNRAGLMAVMFMSKLANMKGGSGRVIM</sequence>
<evidence type="ECO:0000313" key="7">
    <source>
        <dbReference type="Proteomes" id="UP000250557"/>
    </source>
</evidence>
<name>A0AAE6JG70_9SPHI</name>
<reference evidence="5 7" key="1">
    <citation type="submission" date="2019-08" db="EMBL/GenBank/DDBJ databases">
        <title>Comparative genome analysis confer to the adaptation heavy metal polluted environment.</title>
        <authorList>
            <person name="Li Y."/>
        </authorList>
    </citation>
    <scope>NUCLEOTIDE SEQUENCE [LARGE SCALE GENOMIC DNA]</scope>
    <source>
        <strain evidence="5 7">P2</strain>
    </source>
</reference>
<keyword evidence="1" id="KW-0813">Transport</keyword>
<dbReference type="SUPFAM" id="SSF46458">
    <property type="entry name" value="Globin-like"/>
    <property type="match status" value="1"/>
</dbReference>
<reference evidence="6 8" key="2">
    <citation type="submission" date="2021-03" db="EMBL/GenBank/DDBJ databases">
        <title>Mucilaginibacter strains isolated from gold and copper mining confer multi heavy-metal resistance.</title>
        <authorList>
            <person name="Li Y."/>
        </authorList>
    </citation>
    <scope>NUCLEOTIDE SEQUENCE [LARGE SCALE GENOMIC DNA]</scope>
    <source>
        <strain evidence="6 8">P2-4</strain>
    </source>
</reference>
<dbReference type="EMBL" id="CP071880">
    <property type="protein sequence ID" value="QTE52395.1"/>
    <property type="molecule type" value="Genomic_DNA"/>
</dbReference>
<dbReference type="Proteomes" id="UP000250557">
    <property type="component" value="Chromosome"/>
</dbReference>
<evidence type="ECO:0000256" key="2">
    <source>
        <dbReference type="ARBA" id="ARBA00022617"/>
    </source>
</evidence>
<dbReference type="GO" id="GO:0046872">
    <property type="term" value="F:metal ion binding"/>
    <property type="evidence" value="ECO:0007669"/>
    <property type="project" value="UniProtKB-KW"/>
</dbReference>
<protein>
    <submittedName>
        <fullName evidence="5">Group III truncated hemoglobin</fullName>
    </submittedName>
</protein>
<keyword evidence="2" id="KW-0349">Heme</keyword>
<keyword evidence="3" id="KW-0479">Metal-binding</keyword>
<organism evidence="5 7">
    <name type="scientific">Mucilaginibacter rubeus</name>
    <dbReference type="NCBI Taxonomy" id="2027860"/>
    <lineage>
        <taxon>Bacteria</taxon>
        <taxon>Pseudomonadati</taxon>
        <taxon>Bacteroidota</taxon>
        <taxon>Sphingobacteriia</taxon>
        <taxon>Sphingobacteriales</taxon>
        <taxon>Sphingobacteriaceae</taxon>
        <taxon>Mucilaginibacter</taxon>
    </lineage>
</organism>
<dbReference type="GO" id="GO:0020037">
    <property type="term" value="F:heme binding"/>
    <property type="evidence" value="ECO:0007669"/>
    <property type="project" value="InterPro"/>
</dbReference>
<dbReference type="GO" id="GO:0019825">
    <property type="term" value="F:oxygen binding"/>
    <property type="evidence" value="ECO:0007669"/>
    <property type="project" value="InterPro"/>
</dbReference>